<feature type="domain" description="Nephrocystin 3-like N-terminal" evidence="4">
    <location>
        <begin position="393"/>
        <end position="554"/>
    </location>
</feature>
<feature type="repeat" description="WD" evidence="3">
    <location>
        <begin position="1250"/>
        <end position="1291"/>
    </location>
</feature>
<dbReference type="GO" id="GO:0005634">
    <property type="term" value="C:nucleus"/>
    <property type="evidence" value="ECO:0007669"/>
    <property type="project" value="TreeGrafter"/>
</dbReference>
<evidence type="ECO:0000259" key="4">
    <source>
        <dbReference type="Pfam" id="PF24883"/>
    </source>
</evidence>
<evidence type="ECO:0000313" key="6">
    <source>
        <dbReference type="Proteomes" id="UP000807353"/>
    </source>
</evidence>
<gene>
    <name evidence="5" type="ORF">BDZ94DRAFT_1299959</name>
</gene>
<dbReference type="Gene3D" id="2.130.10.10">
    <property type="entry name" value="YVTN repeat-like/Quinoprotein amine dehydrogenase"/>
    <property type="match status" value="5"/>
</dbReference>
<feature type="repeat" description="WD" evidence="3">
    <location>
        <begin position="1379"/>
        <end position="1420"/>
    </location>
</feature>
<dbReference type="InterPro" id="IPR020472">
    <property type="entry name" value="WD40_PAC1"/>
</dbReference>
<feature type="repeat" description="WD" evidence="3">
    <location>
        <begin position="1465"/>
        <end position="1506"/>
    </location>
</feature>
<dbReference type="PROSITE" id="PS50294">
    <property type="entry name" value="WD_REPEATS_REGION"/>
    <property type="match status" value="13"/>
</dbReference>
<reference evidence="5" key="1">
    <citation type="submission" date="2020-11" db="EMBL/GenBank/DDBJ databases">
        <authorList>
            <consortium name="DOE Joint Genome Institute"/>
            <person name="Ahrendt S."/>
            <person name="Riley R."/>
            <person name="Andreopoulos W."/>
            <person name="Labutti K."/>
            <person name="Pangilinan J."/>
            <person name="Ruiz-Duenas F.J."/>
            <person name="Barrasa J.M."/>
            <person name="Sanchez-Garcia M."/>
            <person name="Camarero S."/>
            <person name="Miyauchi S."/>
            <person name="Serrano A."/>
            <person name="Linde D."/>
            <person name="Babiker R."/>
            <person name="Drula E."/>
            <person name="Ayuso-Fernandez I."/>
            <person name="Pacheco R."/>
            <person name="Padilla G."/>
            <person name="Ferreira P."/>
            <person name="Barriuso J."/>
            <person name="Kellner H."/>
            <person name="Castanera R."/>
            <person name="Alfaro M."/>
            <person name="Ramirez L."/>
            <person name="Pisabarro A.G."/>
            <person name="Kuo A."/>
            <person name="Tritt A."/>
            <person name="Lipzen A."/>
            <person name="He G."/>
            <person name="Yan M."/>
            <person name="Ng V."/>
            <person name="Cullen D."/>
            <person name="Martin F."/>
            <person name="Rosso M.-N."/>
            <person name="Henrissat B."/>
            <person name="Hibbett D."/>
            <person name="Martinez A.T."/>
            <person name="Grigoriev I.V."/>
        </authorList>
    </citation>
    <scope>NUCLEOTIDE SEQUENCE</scope>
    <source>
        <strain evidence="5">CBS 247.69</strain>
    </source>
</reference>
<dbReference type="PROSITE" id="PS00678">
    <property type="entry name" value="WD_REPEATS_1"/>
    <property type="match status" value="8"/>
</dbReference>
<keyword evidence="1 3" id="KW-0853">WD repeat</keyword>
<dbReference type="Pfam" id="PF00400">
    <property type="entry name" value="WD40"/>
    <property type="match status" value="14"/>
</dbReference>
<dbReference type="SUPFAM" id="SSF52540">
    <property type="entry name" value="P-loop containing nucleoside triphosphate hydrolases"/>
    <property type="match status" value="1"/>
</dbReference>
<dbReference type="InterPro" id="IPR015943">
    <property type="entry name" value="WD40/YVTN_repeat-like_dom_sf"/>
</dbReference>
<name>A0A9P5XZ55_9AGAR</name>
<dbReference type="Gene3D" id="3.40.50.300">
    <property type="entry name" value="P-loop containing nucleotide triphosphate hydrolases"/>
    <property type="match status" value="1"/>
</dbReference>
<dbReference type="SMART" id="SM00320">
    <property type="entry name" value="WD40"/>
    <property type="match status" value="14"/>
</dbReference>
<feature type="repeat" description="WD" evidence="3">
    <location>
        <begin position="985"/>
        <end position="1026"/>
    </location>
</feature>
<feature type="repeat" description="WD" evidence="3">
    <location>
        <begin position="1156"/>
        <end position="1197"/>
    </location>
</feature>
<evidence type="ECO:0000256" key="3">
    <source>
        <dbReference type="PROSITE-ProRule" id="PRU00221"/>
    </source>
</evidence>
<dbReference type="CDD" id="cd00200">
    <property type="entry name" value="WD40"/>
    <property type="match status" value="2"/>
</dbReference>
<feature type="repeat" description="WD" evidence="3">
    <location>
        <begin position="942"/>
        <end position="974"/>
    </location>
</feature>
<dbReference type="InterPro" id="IPR001680">
    <property type="entry name" value="WD40_rpt"/>
</dbReference>
<feature type="repeat" description="WD" evidence="3">
    <location>
        <begin position="1293"/>
        <end position="1334"/>
    </location>
</feature>
<feature type="repeat" description="WD" evidence="3">
    <location>
        <begin position="1422"/>
        <end position="1463"/>
    </location>
</feature>
<proteinExistence type="predicted"/>
<accession>A0A9P5XZ55</accession>
<dbReference type="PANTHER" id="PTHR22847:SF637">
    <property type="entry name" value="WD REPEAT DOMAIN 5B"/>
    <property type="match status" value="1"/>
</dbReference>
<dbReference type="PANTHER" id="PTHR22847">
    <property type="entry name" value="WD40 REPEAT PROTEIN"/>
    <property type="match status" value="1"/>
</dbReference>
<dbReference type="InterPro" id="IPR019775">
    <property type="entry name" value="WD40_repeat_CS"/>
</dbReference>
<sequence>MNTFVITDFQYHEGDGYKLNIYAKLSINRNNTESSVMIKDIHEPITFDADLLESVKIMVYTKHRIRRDNFKGVTLDESIGDLCGTEGLVSRKLYKHTEEGGMRELPRSIQFRIQVRSSSSSEEEKEKEGASMTIINEDSQSFDIHDETKRERVSSHTTDLDSDSVEGLEVAKAAFHKIKVAPWQPLLTKVERFNNLMAIIVEVHPYAKLAWSILSAASKFMVDQMDRDENIQRLVSLLDDIFEFLGEASQLETIAELTNHQENQSSDVRLRTQIRILALLSQQVTECAHFICDYAKNTNFWTRTIKHSVSQVDDKILEFQSIFSRLKAHFQDHAVLQIQLSVLQIKFTALSTNNKLDEIAIKVAVNDMLHVTGARYNPDKGCLPNTRIAIIDEIMEWANQPSGDTTGAKIFWLSGVAGSGKSAISHTVAQRFQNMGRLGSSFCFSVSSQAVRGPQHLFSTISWEMANFDYIWRQELAKVIKTNPSISSSHSIMEQFEILLLKPARALQITGPIVIVIDGLDESGDPASRKAILSVLAEKFKELPSNFYFVVTSRPEPDIFKALKPCIHVLSKHMEDISAISTNIDIFEFIQRSVSVENKISLDEKWNEGSWCKHLVDKSEGLFQWASTACLFIESDFYTAVEQLEVLLQPSGNIHNLDSLYTQILDQKTSGGGKTRVDRFVSVMKTVLALKKPLPLTALGKLCFQKELAIVKSVLQPLGALLSGVSSDSAPVQTLHTSLRDYLTDKSRSGCYFIDITEEDKNLTSACLDVMKELHFNMCQLPSSYYRNREIADLLKRVEQNIPPYLAYACIFWTDHLQKSIFQETISTAVLDFLEYKLLFWLEVLSLTRSMDIALDSLKKVISWIGDNPAFSQTVALASDALSFVATFWVVITECAPHIYLSALPFSPQESLVAEQYSGNFKNVLSLQVGKKALWPEGQSVLAGHQGHVNSVSFSIDGKYLASGSGDKSIWIWNAITHKAVLGPILGHTEGITSIIFTYDGQYIASGSQDKTIRLLDAQTGALRAKPFEGHKDYITCMASSPNGPYIVSGSNDKTIRLWDIRTGDSKVIERCHINPIRSIAFSSDGKYIASGAEDVKIWDSITGLEIKMAWESNFDMHIRSLAFSPDGLFIAAGTGDGTIKVWNIESGHGGVNKLIEGHIGSILSVAFSCDGKYIVSGSVDMTVRVWNTLTGEAVGDPLQGHTNAVTSVVFLPDGKSIASGSKDKTIRMWDLETDTGIKKHSSTTIKKHSDGHAHVVQSVAISSDGKNIVSGSYDKTIRLWDVETGIAVKDAFKGHTSRVKSVAFSPDGNYVVSGSNDNTVRLWSTATGLPVGTAYEGHNNYVNSVAFSPLGKYVASGSNDHSLRIWDVETGTMAVGPMLGHTKGVRCIAFSPNGKFIASGSDDMCIRLWDTETGKSIGGVLEGHMSWLNSIAFSYDGKYIASASADQTVRLWDVETCKQIGIPMRGHRKWVTSVTFSPTGKHIFSGSDDGTLRIWDTHTLKIVGDPLWGHASRVTSVAISSDGQYLVSGSADQTIRVWDLKLVLLSLNTYSPLPQTSGPSPFNKKFKIMDGWVVGPGTRLLFWLPLWNRDIPFYPKNPVVITQNPTILDYTRFVHGEQWVNCKTRVQDLAV</sequence>
<dbReference type="InterPro" id="IPR036322">
    <property type="entry name" value="WD40_repeat_dom_sf"/>
</dbReference>
<dbReference type="InterPro" id="IPR027417">
    <property type="entry name" value="P-loop_NTPase"/>
</dbReference>
<feature type="repeat" description="WD" evidence="3">
    <location>
        <begin position="1199"/>
        <end position="1240"/>
    </location>
</feature>
<dbReference type="EMBL" id="MU150300">
    <property type="protein sequence ID" value="KAF9460308.1"/>
    <property type="molecule type" value="Genomic_DNA"/>
</dbReference>
<evidence type="ECO:0000313" key="5">
    <source>
        <dbReference type="EMBL" id="KAF9460308.1"/>
    </source>
</evidence>
<keyword evidence="6" id="KW-1185">Reference proteome</keyword>
<dbReference type="Proteomes" id="UP000807353">
    <property type="component" value="Unassembled WGS sequence"/>
</dbReference>
<dbReference type="InterPro" id="IPR056884">
    <property type="entry name" value="NPHP3-like_N"/>
</dbReference>
<feature type="repeat" description="WD" evidence="3">
    <location>
        <begin position="1028"/>
        <end position="1069"/>
    </location>
</feature>
<evidence type="ECO:0000256" key="2">
    <source>
        <dbReference type="ARBA" id="ARBA00022737"/>
    </source>
</evidence>
<keyword evidence="2" id="KW-0677">Repeat</keyword>
<protein>
    <submittedName>
        <fullName evidence="5">WD40-repeat-containing domain protein</fullName>
    </submittedName>
</protein>
<dbReference type="SUPFAM" id="SSF50960">
    <property type="entry name" value="TolB, C-terminal domain"/>
    <property type="match status" value="1"/>
</dbReference>
<feature type="repeat" description="WD" evidence="3">
    <location>
        <begin position="1336"/>
        <end position="1377"/>
    </location>
</feature>
<dbReference type="GO" id="GO:1990234">
    <property type="term" value="C:transferase complex"/>
    <property type="evidence" value="ECO:0007669"/>
    <property type="project" value="UniProtKB-ARBA"/>
</dbReference>
<feature type="repeat" description="WD" evidence="3">
    <location>
        <begin position="1508"/>
        <end position="1542"/>
    </location>
</feature>
<dbReference type="OrthoDB" id="163438at2759"/>
<comment type="caution">
    <text evidence="5">The sequence shown here is derived from an EMBL/GenBank/DDBJ whole genome shotgun (WGS) entry which is preliminary data.</text>
</comment>
<feature type="repeat" description="WD" evidence="3">
    <location>
        <begin position="1119"/>
        <end position="1148"/>
    </location>
</feature>
<dbReference type="Pfam" id="PF24883">
    <property type="entry name" value="NPHP3_N"/>
    <property type="match status" value="1"/>
</dbReference>
<dbReference type="SUPFAM" id="SSF50978">
    <property type="entry name" value="WD40 repeat-like"/>
    <property type="match status" value="2"/>
</dbReference>
<dbReference type="PROSITE" id="PS50082">
    <property type="entry name" value="WD_REPEATS_2"/>
    <property type="match status" value="13"/>
</dbReference>
<dbReference type="PRINTS" id="PR00320">
    <property type="entry name" value="GPROTEINBRPT"/>
</dbReference>
<evidence type="ECO:0000256" key="1">
    <source>
        <dbReference type="ARBA" id="ARBA00022574"/>
    </source>
</evidence>
<organism evidence="5 6">
    <name type="scientific">Collybia nuda</name>
    <dbReference type="NCBI Taxonomy" id="64659"/>
    <lineage>
        <taxon>Eukaryota</taxon>
        <taxon>Fungi</taxon>
        <taxon>Dikarya</taxon>
        <taxon>Basidiomycota</taxon>
        <taxon>Agaricomycotina</taxon>
        <taxon>Agaricomycetes</taxon>
        <taxon>Agaricomycetidae</taxon>
        <taxon>Agaricales</taxon>
        <taxon>Tricholomatineae</taxon>
        <taxon>Clitocybaceae</taxon>
        <taxon>Collybia</taxon>
    </lineage>
</organism>